<dbReference type="RefSeq" id="WP_051547826.1">
    <property type="nucleotide sequence ID" value="NZ_JAJA02000001.1"/>
</dbReference>
<proteinExistence type="predicted"/>
<keyword evidence="3" id="KW-1185">Reference proteome</keyword>
<dbReference type="EMBL" id="JAJA02000001">
    <property type="protein sequence ID" value="KWS03592.1"/>
    <property type="molecule type" value="Genomic_DNA"/>
</dbReference>
<reference evidence="2 3" key="1">
    <citation type="journal article" date="2014" name="Genome Announc.">
        <title>Draft Genome Sequence of Lysobacter capsici AZ78, a Bacterium Antagonistic to Plant-Pathogenic Oomycetes.</title>
        <authorList>
            <person name="Puopolo G."/>
            <person name="Sonego P."/>
            <person name="Engelen K."/>
            <person name="Pertot I."/>
        </authorList>
    </citation>
    <scope>NUCLEOTIDE SEQUENCE [LARGE SCALE GENOMIC DNA]</scope>
    <source>
        <strain evidence="2 3">AZ78</strain>
    </source>
</reference>
<organism evidence="2 3">
    <name type="scientific">Lysobacter capsici AZ78</name>
    <dbReference type="NCBI Taxonomy" id="1444315"/>
    <lineage>
        <taxon>Bacteria</taxon>
        <taxon>Pseudomonadati</taxon>
        <taxon>Pseudomonadota</taxon>
        <taxon>Gammaproteobacteria</taxon>
        <taxon>Lysobacterales</taxon>
        <taxon>Lysobacteraceae</taxon>
        <taxon>Lysobacter</taxon>
    </lineage>
</organism>
<evidence type="ECO:0000313" key="3">
    <source>
        <dbReference type="Proteomes" id="UP000023435"/>
    </source>
</evidence>
<feature type="transmembrane region" description="Helical" evidence="1">
    <location>
        <begin position="20"/>
        <end position="43"/>
    </location>
</feature>
<feature type="transmembrane region" description="Helical" evidence="1">
    <location>
        <begin position="112"/>
        <end position="131"/>
    </location>
</feature>
<name>A0A120AFV1_9GAMM</name>
<evidence type="ECO:0000313" key="2">
    <source>
        <dbReference type="EMBL" id="KWS03592.1"/>
    </source>
</evidence>
<evidence type="ECO:0000256" key="1">
    <source>
        <dbReference type="SAM" id="Phobius"/>
    </source>
</evidence>
<accession>A0A120AFV1</accession>
<protein>
    <recommendedName>
        <fullName evidence="4">Phosphatidic acid phosphatase type 2/haloperoxidase domain-containing protein</fullName>
    </recommendedName>
</protein>
<dbReference type="AlphaFoldDB" id="A0A120AFV1"/>
<evidence type="ECO:0008006" key="4">
    <source>
        <dbReference type="Google" id="ProtNLM"/>
    </source>
</evidence>
<feature type="transmembrane region" description="Helical" evidence="1">
    <location>
        <begin position="49"/>
        <end position="69"/>
    </location>
</feature>
<comment type="caution">
    <text evidence="2">The sequence shown here is derived from an EMBL/GenBank/DDBJ whole genome shotgun (WGS) entry which is preliminary data.</text>
</comment>
<keyword evidence="1" id="KW-1133">Transmembrane helix</keyword>
<dbReference type="Proteomes" id="UP000023435">
    <property type="component" value="Unassembled WGS sequence"/>
</dbReference>
<sequence length="202" mass="21434">MLNRSPREPGAAPTTAGRAFARWVSIGLHPFAVFIALTLVSVRVLAPQALGHALIGVSAAVLACWAFVLQRRRAGHWSTVDASKASERPVLYAVLLAILAICWWWMRGQAAPLAQGIVAVAAMLVAAAVLNRWIKLSLHMASLAFAAVSLLALWRVAGIAAICALPLLAWARLRMARHTPAEVIGGTVLGAVFALALRVWAG</sequence>
<dbReference type="OrthoDB" id="6057962at2"/>
<feature type="transmembrane region" description="Helical" evidence="1">
    <location>
        <begin position="90"/>
        <end position="106"/>
    </location>
</feature>
<keyword evidence="1" id="KW-0812">Transmembrane</keyword>
<feature type="transmembrane region" description="Helical" evidence="1">
    <location>
        <begin position="143"/>
        <end position="171"/>
    </location>
</feature>
<gene>
    <name evidence="2" type="ORF">AZ78_1140</name>
</gene>
<keyword evidence="1" id="KW-0472">Membrane</keyword>
<feature type="transmembrane region" description="Helical" evidence="1">
    <location>
        <begin position="183"/>
        <end position="201"/>
    </location>
</feature>